<reference evidence="3" key="1">
    <citation type="submission" date="2016-06" db="UniProtKB">
        <authorList>
            <consortium name="WormBaseParasite"/>
        </authorList>
    </citation>
    <scope>IDENTIFICATION</scope>
</reference>
<protein>
    <submittedName>
        <fullName evidence="1 3">Uncharacterized protein</fullName>
    </submittedName>
</protein>
<dbReference type="WBParaSite" id="SSLN_0001036801-mRNA-1">
    <property type="protein sequence ID" value="SSLN_0001036801-mRNA-1"/>
    <property type="gene ID" value="SSLN_0001036801"/>
</dbReference>
<keyword evidence="2" id="KW-1185">Reference proteome</keyword>
<dbReference type="AlphaFoldDB" id="A0A183T0J7"/>
<evidence type="ECO:0000313" key="1">
    <source>
        <dbReference type="EMBL" id="VDL96377.1"/>
    </source>
</evidence>
<evidence type="ECO:0000313" key="2">
    <source>
        <dbReference type="Proteomes" id="UP000275846"/>
    </source>
</evidence>
<dbReference type="Proteomes" id="UP000275846">
    <property type="component" value="Unassembled WGS sequence"/>
</dbReference>
<accession>A0A183T0J7</accession>
<reference evidence="1 2" key="2">
    <citation type="submission" date="2018-11" db="EMBL/GenBank/DDBJ databases">
        <authorList>
            <consortium name="Pathogen Informatics"/>
        </authorList>
    </citation>
    <scope>NUCLEOTIDE SEQUENCE [LARGE SCALE GENOMIC DNA]</scope>
    <source>
        <strain evidence="1 2">NST_G2</strain>
    </source>
</reference>
<proteinExistence type="predicted"/>
<name>A0A183T0J7_SCHSO</name>
<sequence length="234" mass="25300">MCVVPLFSIVNQIAATDGQAIAVYEAQISLTSCPPSSTTTTTTTTTSTRQFNRWFRRGPPRAPLTALIPVKEQDKVKGAVSALAWLPPATLAAAPVLVAGTTCGRLIALEAPLHLVPTNSTCVHSGSEDTPWIWVWSVQAAGTERIPCGRSLMDFEVHFHNSLTAEVEPPPPPPLPPPPPKNILHIEKAFSLEFCSRDLFVIASTTYHVLRAGLGLTHISSSADLRDDNLNLWH</sequence>
<evidence type="ECO:0000313" key="3">
    <source>
        <dbReference type="WBParaSite" id="SSLN_0001036801-mRNA-1"/>
    </source>
</evidence>
<organism evidence="3">
    <name type="scientific">Schistocephalus solidus</name>
    <name type="common">Tapeworm</name>
    <dbReference type="NCBI Taxonomy" id="70667"/>
    <lineage>
        <taxon>Eukaryota</taxon>
        <taxon>Metazoa</taxon>
        <taxon>Spiralia</taxon>
        <taxon>Lophotrochozoa</taxon>
        <taxon>Platyhelminthes</taxon>
        <taxon>Cestoda</taxon>
        <taxon>Eucestoda</taxon>
        <taxon>Diphyllobothriidea</taxon>
        <taxon>Diphyllobothriidae</taxon>
        <taxon>Schistocephalus</taxon>
    </lineage>
</organism>
<dbReference type="EMBL" id="UYSU01035590">
    <property type="protein sequence ID" value="VDL96377.1"/>
    <property type="molecule type" value="Genomic_DNA"/>
</dbReference>
<gene>
    <name evidence="1" type="ORF">SSLN_LOCUS9992</name>
</gene>